<protein>
    <submittedName>
        <fullName evidence="1">Uncharacterized protein</fullName>
    </submittedName>
</protein>
<comment type="caution">
    <text evidence="1">The sequence shown here is derived from an EMBL/GenBank/DDBJ whole genome shotgun (WGS) entry which is preliminary data.</text>
</comment>
<accession>A0A9E2KXR5</accession>
<organism evidence="1 2">
    <name type="scientific">Candidatus Ureaplasma intestinipullorum</name>
    <dbReference type="NCBI Taxonomy" id="2838770"/>
    <lineage>
        <taxon>Bacteria</taxon>
        <taxon>Bacillati</taxon>
        <taxon>Mycoplasmatota</taxon>
        <taxon>Mycoplasmoidales</taxon>
        <taxon>Mycoplasmoidaceae</taxon>
        <taxon>Ureaplasma</taxon>
    </lineage>
</organism>
<sequence length="56" mass="6556">MAKKELFTKKEKDLTVSVHYSIRGSLAKKVEEDAEKYNITKSKVVDTILEDYYKDK</sequence>
<evidence type="ECO:0000313" key="2">
    <source>
        <dbReference type="Proteomes" id="UP000824247"/>
    </source>
</evidence>
<reference evidence="1" key="1">
    <citation type="journal article" date="2021" name="PeerJ">
        <title>Extensive microbial diversity within the chicken gut microbiome revealed by metagenomics and culture.</title>
        <authorList>
            <person name="Gilroy R."/>
            <person name="Ravi A."/>
            <person name="Getino M."/>
            <person name="Pursley I."/>
            <person name="Horton D.L."/>
            <person name="Alikhan N.F."/>
            <person name="Baker D."/>
            <person name="Gharbi K."/>
            <person name="Hall N."/>
            <person name="Watson M."/>
            <person name="Adriaenssens E.M."/>
            <person name="Foster-Nyarko E."/>
            <person name="Jarju S."/>
            <person name="Secka A."/>
            <person name="Antonio M."/>
            <person name="Oren A."/>
            <person name="Chaudhuri R.R."/>
            <person name="La Ragione R."/>
            <person name="Hildebrand F."/>
            <person name="Pallen M.J."/>
        </authorList>
    </citation>
    <scope>NUCLEOTIDE SEQUENCE</scope>
    <source>
        <strain evidence="1">A5-1222</strain>
    </source>
</reference>
<evidence type="ECO:0000313" key="1">
    <source>
        <dbReference type="EMBL" id="MBU3831012.1"/>
    </source>
</evidence>
<reference evidence="1" key="2">
    <citation type="submission" date="2021-04" db="EMBL/GenBank/DDBJ databases">
        <authorList>
            <person name="Gilroy R."/>
        </authorList>
    </citation>
    <scope>NUCLEOTIDE SEQUENCE</scope>
    <source>
        <strain evidence="1">A5-1222</strain>
    </source>
</reference>
<proteinExistence type="predicted"/>
<dbReference type="AlphaFoldDB" id="A0A9E2KXR5"/>
<gene>
    <name evidence="1" type="ORF">H9897_02560</name>
</gene>
<dbReference type="EMBL" id="JAHLFM010000039">
    <property type="protein sequence ID" value="MBU3831012.1"/>
    <property type="molecule type" value="Genomic_DNA"/>
</dbReference>
<dbReference type="Proteomes" id="UP000824247">
    <property type="component" value="Unassembled WGS sequence"/>
</dbReference>
<name>A0A9E2KXR5_9BACT</name>